<accession>A0A7R8UT24</accession>
<evidence type="ECO:0000256" key="5">
    <source>
        <dbReference type="ARBA" id="ARBA00004074"/>
    </source>
</evidence>
<evidence type="ECO:0000313" key="17">
    <source>
        <dbReference type="Proteomes" id="UP000594454"/>
    </source>
</evidence>
<dbReference type="PANTHER" id="PTHR11845">
    <property type="entry name" value="5'-DEOXYNUCLEOTIDASE HDDC2"/>
    <property type="match status" value="1"/>
</dbReference>
<keyword evidence="12" id="KW-0460">Magnesium</keyword>
<keyword evidence="11" id="KW-0378">Hydrolase</keyword>
<comment type="cofactor">
    <cofactor evidence="2">
        <name>Mn(2+)</name>
        <dbReference type="ChEBI" id="CHEBI:29035"/>
    </cofactor>
</comment>
<feature type="region of interest" description="Disordered" evidence="14">
    <location>
        <begin position="37"/>
        <end position="89"/>
    </location>
</feature>
<evidence type="ECO:0000256" key="8">
    <source>
        <dbReference type="ARBA" id="ARBA00012964"/>
    </source>
</evidence>
<gene>
    <name evidence="16" type="ORF">HERILL_LOCUS9228</name>
</gene>
<evidence type="ECO:0000256" key="10">
    <source>
        <dbReference type="ARBA" id="ARBA00022723"/>
    </source>
</evidence>
<evidence type="ECO:0000259" key="15">
    <source>
        <dbReference type="Pfam" id="PF13023"/>
    </source>
</evidence>
<dbReference type="FunCoup" id="A0A7R8UT24">
    <property type="interactions" value="241"/>
</dbReference>
<evidence type="ECO:0000256" key="4">
    <source>
        <dbReference type="ARBA" id="ARBA00001946"/>
    </source>
</evidence>
<dbReference type="GO" id="GO:0046872">
    <property type="term" value="F:metal ion binding"/>
    <property type="evidence" value="ECO:0007669"/>
    <property type="project" value="UniProtKB-KW"/>
</dbReference>
<dbReference type="AlphaFoldDB" id="A0A7R8UT24"/>
<evidence type="ECO:0000256" key="7">
    <source>
        <dbReference type="ARBA" id="ARBA00011738"/>
    </source>
</evidence>
<dbReference type="EC" id="3.1.3.89" evidence="8"/>
<comment type="catalytic activity">
    <reaction evidence="1">
        <text>a 2'-deoxyribonucleoside 5'-phosphate + H2O = a 2'-deoxyribonucleoside + phosphate</text>
        <dbReference type="Rhea" id="RHEA:36167"/>
        <dbReference type="ChEBI" id="CHEBI:15377"/>
        <dbReference type="ChEBI" id="CHEBI:18274"/>
        <dbReference type="ChEBI" id="CHEBI:43474"/>
        <dbReference type="ChEBI" id="CHEBI:65317"/>
        <dbReference type="EC" id="3.1.3.89"/>
    </reaction>
</comment>
<comment type="cofactor">
    <cofactor evidence="4">
        <name>Mg(2+)</name>
        <dbReference type="ChEBI" id="CHEBI:18420"/>
    </cofactor>
</comment>
<dbReference type="GO" id="GO:0002953">
    <property type="term" value="F:5'-deoxynucleotidase activity"/>
    <property type="evidence" value="ECO:0007669"/>
    <property type="project" value="UniProtKB-EC"/>
</dbReference>
<evidence type="ECO:0000256" key="12">
    <source>
        <dbReference type="ARBA" id="ARBA00022842"/>
    </source>
</evidence>
<dbReference type="Pfam" id="PF13023">
    <property type="entry name" value="HD_3"/>
    <property type="match status" value="1"/>
</dbReference>
<dbReference type="SUPFAM" id="SSF109604">
    <property type="entry name" value="HD-domain/PDEase-like"/>
    <property type="match status" value="1"/>
</dbReference>
<evidence type="ECO:0000256" key="3">
    <source>
        <dbReference type="ARBA" id="ARBA00001941"/>
    </source>
</evidence>
<comment type="cofactor">
    <cofactor evidence="3">
        <name>Co(2+)</name>
        <dbReference type="ChEBI" id="CHEBI:48828"/>
    </cofactor>
</comment>
<organism evidence="16 17">
    <name type="scientific">Hermetia illucens</name>
    <name type="common">Black soldier fly</name>
    <dbReference type="NCBI Taxonomy" id="343691"/>
    <lineage>
        <taxon>Eukaryota</taxon>
        <taxon>Metazoa</taxon>
        <taxon>Ecdysozoa</taxon>
        <taxon>Arthropoda</taxon>
        <taxon>Hexapoda</taxon>
        <taxon>Insecta</taxon>
        <taxon>Pterygota</taxon>
        <taxon>Neoptera</taxon>
        <taxon>Endopterygota</taxon>
        <taxon>Diptera</taxon>
        <taxon>Brachycera</taxon>
        <taxon>Stratiomyomorpha</taxon>
        <taxon>Stratiomyidae</taxon>
        <taxon>Hermetiinae</taxon>
        <taxon>Hermetia</taxon>
    </lineage>
</organism>
<comment type="function">
    <text evidence="5">Catalyzes the dephosphorylation of the nucleoside 5'-monophosphates deoxyadenosine monophosphate (dAMP), deoxycytidine monophosphate (dCMP), deoxyguanosine monophosphate (dGMP) and deoxythymidine monophosphate (dTMP).</text>
</comment>
<dbReference type="FunFam" id="1.10.3210.10:FF:000011">
    <property type="entry name" value="HD domain-containing protein 2"/>
    <property type="match status" value="1"/>
</dbReference>
<comment type="similarity">
    <text evidence="6">Belongs to the HDDC2 family.</text>
</comment>
<evidence type="ECO:0000256" key="6">
    <source>
        <dbReference type="ARBA" id="ARBA00009999"/>
    </source>
</evidence>
<comment type="subunit">
    <text evidence="7">Homodimer.</text>
</comment>
<dbReference type="PANTHER" id="PTHR11845:SF13">
    <property type="entry name" value="5'-DEOXYNUCLEOTIDASE HDDC2"/>
    <property type="match status" value="1"/>
</dbReference>
<sequence>MLNVLRFTGVFKKLQLNDLTKFLIGRLVTAERTTLENAAQAKRQPQQQLQQQRNQNRDSHSLQSEQPFEPPPRQCASSSRNHHIASKPASAALAGGGGLAFGNCSTLSDLGTISASASVQQQQQTVARELEENIEVSDCDQVIEDMSTKGTQHQAQAEAIKAAAAAAAASASSSSNESCPGASSPADIIKFLELVGSLKHIKRTGWVMRNVKDCESISGHMYRMGMMTYLLDGKDGLDRTKCLELAMVHDLAECIVGDITPFCGISREEKKMRELQAMEDICKLIQPYGVKVLELFQEYEDAKTPESKFVKDLDRLDMVLQAFEYEKRDNCVMKHQEFFDSTDGKFEHPFVRQLVDEINTQRQALSAQKEANRICNGNTNGFTNGHHVDADMITENGERNGHVEVVSGAKKASTS</sequence>
<evidence type="ECO:0000256" key="1">
    <source>
        <dbReference type="ARBA" id="ARBA00001638"/>
    </source>
</evidence>
<evidence type="ECO:0000256" key="14">
    <source>
        <dbReference type="SAM" id="MobiDB-lite"/>
    </source>
</evidence>
<reference evidence="16 17" key="1">
    <citation type="submission" date="2020-11" db="EMBL/GenBank/DDBJ databases">
        <authorList>
            <person name="Wallbank WR R."/>
            <person name="Pardo Diaz C."/>
            <person name="Kozak K."/>
            <person name="Martin S."/>
            <person name="Jiggins C."/>
            <person name="Moest M."/>
            <person name="Warren A I."/>
            <person name="Generalovic N T."/>
            <person name="Byers J.R.P. K."/>
            <person name="Montejo-Kovacevich G."/>
            <person name="Yen C E."/>
        </authorList>
    </citation>
    <scope>NUCLEOTIDE SEQUENCE [LARGE SCALE GENOMIC DNA]</scope>
</reference>
<dbReference type="GO" id="GO:0005737">
    <property type="term" value="C:cytoplasm"/>
    <property type="evidence" value="ECO:0007669"/>
    <property type="project" value="TreeGrafter"/>
</dbReference>
<evidence type="ECO:0000256" key="11">
    <source>
        <dbReference type="ARBA" id="ARBA00022801"/>
    </source>
</evidence>
<dbReference type="InterPro" id="IPR039356">
    <property type="entry name" value="YfbR/HDDC2"/>
</dbReference>
<dbReference type="GO" id="GO:0009159">
    <property type="term" value="P:deoxyribonucleoside monophosphate catabolic process"/>
    <property type="evidence" value="ECO:0007669"/>
    <property type="project" value="UniProtKB-ARBA"/>
</dbReference>
<dbReference type="InParanoid" id="A0A7R8UT24"/>
<dbReference type="InterPro" id="IPR006674">
    <property type="entry name" value="HD_domain"/>
</dbReference>
<feature type="domain" description="HD" evidence="15">
    <location>
        <begin position="195"/>
        <end position="346"/>
    </location>
</feature>
<protein>
    <recommendedName>
        <fullName evidence="9">5'-deoxynucleotidase HDDC2</fullName>
        <ecNumber evidence="8">3.1.3.89</ecNumber>
    </recommendedName>
    <alternativeName>
        <fullName evidence="13">HD domain-containing protein 2</fullName>
    </alternativeName>
</protein>
<feature type="compositionally biased region" description="Low complexity" evidence="14">
    <location>
        <begin position="37"/>
        <end position="54"/>
    </location>
</feature>
<dbReference type="OrthoDB" id="10254258at2759"/>
<dbReference type="EMBL" id="LR899011">
    <property type="protein sequence ID" value="CAD7086456.1"/>
    <property type="molecule type" value="Genomic_DNA"/>
</dbReference>
<proteinExistence type="inferred from homology"/>
<keyword evidence="17" id="KW-1185">Reference proteome</keyword>
<evidence type="ECO:0000313" key="16">
    <source>
        <dbReference type="EMBL" id="CAD7086456.1"/>
    </source>
</evidence>
<name>A0A7R8UT24_HERIL</name>
<evidence type="ECO:0000256" key="13">
    <source>
        <dbReference type="ARBA" id="ARBA00032735"/>
    </source>
</evidence>
<dbReference type="Gene3D" id="1.10.3210.10">
    <property type="entry name" value="Hypothetical protein af1432"/>
    <property type="match status" value="1"/>
</dbReference>
<evidence type="ECO:0000256" key="9">
    <source>
        <dbReference type="ARBA" id="ARBA00015933"/>
    </source>
</evidence>
<evidence type="ECO:0000256" key="2">
    <source>
        <dbReference type="ARBA" id="ARBA00001936"/>
    </source>
</evidence>
<keyword evidence="10" id="KW-0479">Metal-binding</keyword>
<dbReference type="Proteomes" id="UP000594454">
    <property type="component" value="Chromosome 3"/>
</dbReference>